<dbReference type="Proteomes" id="UP001211907">
    <property type="component" value="Unassembled WGS sequence"/>
</dbReference>
<proteinExistence type="predicted"/>
<sequence length="94" mass="10252">MRNSESFIGPGGVNLLLTDDENELLDNNAVSMTASWSCSASNSTQDDSEQSPSNDFLDLLYGNTHLKALLPPRTIKRNSNPDNANYTTPYSQIG</sequence>
<protein>
    <submittedName>
        <fullName evidence="2">Uncharacterized protein</fullName>
    </submittedName>
</protein>
<comment type="caution">
    <text evidence="2">The sequence shown here is derived from an EMBL/GenBank/DDBJ whole genome shotgun (WGS) entry which is preliminary data.</text>
</comment>
<feature type="non-terminal residue" evidence="2">
    <location>
        <position position="94"/>
    </location>
</feature>
<organism evidence="2 3">
    <name type="scientific">Physocladia obscura</name>
    <dbReference type="NCBI Taxonomy" id="109957"/>
    <lineage>
        <taxon>Eukaryota</taxon>
        <taxon>Fungi</taxon>
        <taxon>Fungi incertae sedis</taxon>
        <taxon>Chytridiomycota</taxon>
        <taxon>Chytridiomycota incertae sedis</taxon>
        <taxon>Chytridiomycetes</taxon>
        <taxon>Chytridiales</taxon>
        <taxon>Chytriomycetaceae</taxon>
        <taxon>Physocladia</taxon>
    </lineage>
</organism>
<keyword evidence="3" id="KW-1185">Reference proteome</keyword>
<dbReference type="EMBL" id="JADGJH010002468">
    <property type="protein sequence ID" value="KAJ3097885.1"/>
    <property type="molecule type" value="Genomic_DNA"/>
</dbReference>
<accession>A0AAD5SSS4</accession>
<feature type="region of interest" description="Disordered" evidence="1">
    <location>
        <begin position="73"/>
        <end position="94"/>
    </location>
</feature>
<gene>
    <name evidence="2" type="ORF">HK100_005233</name>
</gene>
<evidence type="ECO:0000313" key="3">
    <source>
        <dbReference type="Proteomes" id="UP001211907"/>
    </source>
</evidence>
<dbReference type="AlphaFoldDB" id="A0AAD5SSS4"/>
<name>A0AAD5SSS4_9FUNG</name>
<evidence type="ECO:0000256" key="1">
    <source>
        <dbReference type="SAM" id="MobiDB-lite"/>
    </source>
</evidence>
<feature type="compositionally biased region" description="Polar residues" evidence="1">
    <location>
        <begin position="77"/>
        <end position="94"/>
    </location>
</feature>
<evidence type="ECO:0000313" key="2">
    <source>
        <dbReference type="EMBL" id="KAJ3097885.1"/>
    </source>
</evidence>
<reference evidence="2" key="1">
    <citation type="submission" date="2020-05" db="EMBL/GenBank/DDBJ databases">
        <title>Phylogenomic resolution of chytrid fungi.</title>
        <authorList>
            <person name="Stajich J.E."/>
            <person name="Amses K."/>
            <person name="Simmons R."/>
            <person name="Seto K."/>
            <person name="Myers J."/>
            <person name="Bonds A."/>
            <person name="Quandt C.A."/>
            <person name="Barry K."/>
            <person name="Liu P."/>
            <person name="Grigoriev I."/>
            <person name="Longcore J.E."/>
            <person name="James T.Y."/>
        </authorList>
    </citation>
    <scope>NUCLEOTIDE SEQUENCE</scope>
    <source>
        <strain evidence="2">JEL0513</strain>
    </source>
</reference>